<dbReference type="RefSeq" id="WP_343976977.1">
    <property type="nucleotide sequence ID" value="NZ_BAAAJG010000008.1"/>
</dbReference>
<accession>A0ABW4FHT1</accession>
<comment type="caution">
    <text evidence="2">The sequence shown here is derived from an EMBL/GenBank/DDBJ whole genome shotgun (WGS) entry which is preliminary data.</text>
</comment>
<name>A0ABW4FHT1_9PSEU</name>
<keyword evidence="3" id="KW-1185">Reference proteome</keyword>
<feature type="region of interest" description="Disordered" evidence="1">
    <location>
        <begin position="42"/>
        <end position="63"/>
    </location>
</feature>
<dbReference type="EMBL" id="JBHUCP010000007">
    <property type="protein sequence ID" value="MFD1530193.1"/>
    <property type="molecule type" value="Genomic_DNA"/>
</dbReference>
<evidence type="ECO:0000313" key="2">
    <source>
        <dbReference type="EMBL" id="MFD1530193.1"/>
    </source>
</evidence>
<evidence type="ECO:0000256" key="1">
    <source>
        <dbReference type="SAM" id="MobiDB-lite"/>
    </source>
</evidence>
<evidence type="ECO:0000313" key="3">
    <source>
        <dbReference type="Proteomes" id="UP001597145"/>
    </source>
</evidence>
<reference evidence="3" key="1">
    <citation type="journal article" date="2019" name="Int. J. Syst. Evol. Microbiol.">
        <title>The Global Catalogue of Microorganisms (GCM) 10K type strain sequencing project: providing services to taxonomists for standard genome sequencing and annotation.</title>
        <authorList>
            <consortium name="The Broad Institute Genomics Platform"/>
            <consortium name="The Broad Institute Genome Sequencing Center for Infectious Disease"/>
            <person name="Wu L."/>
            <person name="Ma J."/>
        </authorList>
    </citation>
    <scope>NUCLEOTIDE SEQUENCE [LARGE SCALE GENOMIC DNA]</scope>
    <source>
        <strain evidence="3">JCM 12165</strain>
    </source>
</reference>
<sequence length="63" mass="6321">MWIALLVPPALLLLAVLLQRLEDAVLAGRSAPPHLDAVDVPSATVLNPTGDEPSAGAATAALG</sequence>
<protein>
    <submittedName>
        <fullName evidence="2">Uncharacterized protein</fullName>
    </submittedName>
</protein>
<gene>
    <name evidence="2" type="ORF">ACFSCY_12140</name>
</gene>
<proteinExistence type="predicted"/>
<dbReference type="Proteomes" id="UP001597145">
    <property type="component" value="Unassembled WGS sequence"/>
</dbReference>
<organism evidence="2 3">
    <name type="scientific">Pseudonocardia aurantiaca</name>
    <dbReference type="NCBI Taxonomy" id="75290"/>
    <lineage>
        <taxon>Bacteria</taxon>
        <taxon>Bacillati</taxon>
        <taxon>Actinomycetota</taxon>
        <taxon>Actinomycetes</taxon>
        <taxon>Pseudonocardiales</taxon>
        <taxon>Pseudonocardiaceae</taxon>
        <taxon>Pseudonocardia</taxon>
    </lineage>
</organism>